<proteinExistence type="predicted"/>
<dbReference type="RefSeq" id="WP_345295113.1">
    <property type="nucleotide sequence ID" value="NZ_BAABJY010000002.1"/>
</dbReference>
<dbReference type="Proteomes" id="UP001501323">
    <property type="component" value="Unassembled WGS sequence"/>
</dbReference>
<protein>
    <recommendedName>
        <fullName evidence="4">CopL family metal-binding regulatory protein</fullName>
    </recommendedName>
</protein>
<evidence type="ECO:0000313" key="2">
    <source>
        <dbReference type="EMBL" id="GAA4865802.1"/>
    </source>
</evidence>
<feature type="signal peptide" evidence="1">
    <location>
        <begin position="1"/>
        <end position="26"/>
    </location>
</feature>
<gene>
    <name evidence="2" type="ORF">GCM10023332_17460</name>
</gene>
<name>A0ABP9E0H1_9GAMM</name>
<dbReference type="PROSITE" id="PS51257">
    <property type="entry name" value="PROKAR_LIPOPROTEIN"/>
    <property type="match status" value="1"/>
</dbReference>
<comment type="caution">
    <text evidence="2">The sequence shown here is derived from an EMBL/GenBank/DDBJ whole genome shotgun (WGS) entry which is preliminary data.</text>
</comment>
<organism evidence="2 3">
    <name type="scientific">Luteimonas vadosa</name>
    <dbReference type="NCBI Taxonomy" id="1165507"/>
    <lineage>
        <taxon>Bacteria</taxon>
        <taxon>Pseudomonadati</taxon>
        <taxon>Pseudomonadota</taxon>
        <taxon>Gammaproteobacteria</taxon>
        <taxon>Lysobacterales</taxon>
        <taxon>Lysobacteraceae</taxon>
        <taxon>Luteimonas</taxon>
    </lineage>
</organism>
<dbReference type="EMBL" id="BAABJY010000002">
    <property type="protein sequence ID" value="GAA4865802.1"/>
    <property type="molecule type" value="Genomic_DNA"/>
</dbReference>
<evidence type="ECO:0000313" key="3">
    <source>
        <dbReference type="Proteomes" id="UP001501323"/>
    </source>
</evidence>
<evidence type="ECO:0000256" key="1">
    <source>
        <dbReference type="SAM" id="SignalP"/>
    </source>
</evidence>
<keyword evidence="3" id="KW-1185">Reference proteome</keyword>
<reference evidence="3" key="1">
    <citation type="journal article" date="2019" name="Int. J. Syst. Evol. Microbiol.">
        <title>The Global Catalogue of Microorganisms (GCM) 10K type strain sequencing project: providing services to taxonomists for standard genome sequencing and annotation.</title>
        <authorList>
            <consortium name="The Broad Institute Genomics Platform"/>
            <consortium name="The Broad Institute Genome Sequencing Center for Infectious Disease"/>
            <person name="Wu L."/>
            <person name="Ma J."/>
        </authorList>
    </citation>
    <scope>NUCLEOTIDE SEQUENCE [LARGE SCALE GENOMIC DNA]</scope>
    <source>
        <strain evidence="3">JCM 18392</strain>
    </source>
</reference>
<sequence>MRIESRRRLRVVAIVLSLLFQQVAMAAYACALPTMPADPVVMVEDCSAMGMERAMESPALCAKHCAPDQAIVLDHAAPSVPPLALPASVALLWPAAQADPHPDCAQRVAIDRSDPPPRLRYCSLLI</sequence>
<accession>A0ABP9E0H1</accession>
<evidence type="ECO:0008006" key="4">
    <source>
        <dbReference type="Google" id="ProtNLM"/>
    </source>
</evidence>
<keyword evidence="1" id="KW-0732">Signal</keyword>
<feature type="chain" id="PRO_5045943178" description="CopL family metal-binding regulatory protein" evidence="1">
    <location>
        <begin position="27"/>
        <end position="126"/>
    </location>
</feature>